<evidence type="ECO:0000313" key="6">
    <source>
        <dbReference type="Proteomes" id="UP000518266"/>
    </source>
</evidence>
<evidence type="ECO:0000259" key="4">
    <source>
        <dbReference type="PROSITE" id="PS50835"/>
    </source>
</evidence>
<feature type="domain" description="Ig-like" evidence="4">
    <location>
        <begin position="858"/>
        <end position="933"/>
    </location>
</feature>
<name>A0A7J5XJI0_DISMA</name>
<sequence>MDVKMGHTFLSLRDKPLPVLTVSPSWPSPGASVTLNCRVDHPSAGWSFYWYKAVPQKSGYRYSYELLTGNENGTEQHLFIIDGQTHTAGYVCRAGREIQCFTLRTANLLFVWSGDLNSAASLTVSPDSVQHFTKTSVSLSCEGNSTEWRVMRFSKSDNLYPYDDIILVSPVRPVAEGRSFTLSCKLKTQTVYNVDFYKNDKLIQNDTRRELTISAVSKSDEGFYKCKQRDSADASGPGKASQFPILLIVGLLCAVLVIILLLLFLYLYRKLKDSCYSRSQRTNQSPATDHMINQDETNQRENASVLQDEFTDVTYSVVELNNNSKKGKSSPAPADETVYSELKPGTALDRTMSSVRTRRMETTYQNETLGSQVLHQRMKLFILNSNQEQLLVKMQRNIISNNVFCKDKTNGNNIPKLNLCQLNLICSFALHLSDSILYISIFLFTQSRRISQKQRSRLSVLDVKMGHTLLSLLGFFLLNLLYRGQAQDAVLTFEPNWTTFFSGESVTFKCDITGGKDSGWFYAIYNQHGEFFPPSKQKFRTLQDLSKGYSGEYYCLFQHRGSTKISNKIYLHVSERPEPVLTVSPSWPSPGASVTLNCRVDHPSAGWSFYWYKAVPKISYNSYSYELLPGSENGTEQHLFIIDGQTHTAGYMCRAGREDRVYYSSYSKPKFVWSGVCSRFFVRGSQVLHQRMKLFILNSNQEQLLANHNICAVKWYDSRAVTLVSSFAGPDPVQRIQRWDKANKTYVEVERPYIVGTYNKYMGVVDLFDSFTAKYKFPMKSQRWYMYIFWHTIILAVINAWLLYKRECKALKMPKQEILNRRQFQADLASSLILFAWFKYPLFVCFRFELSSVSHNDGKMILVSPVRPVAEGLPVTLSCKLNNEAVLYNVDFYKNDKLIQNDTRSELTISAVSKSDEGFYKCKQRDSADASGSGTFPVLLIVGLLCGVSLIILLLLFLYLYRKSKDSCYSRSQRTNQSPATDHMINQDETNQRENASVLQDNACLYETIKGPEEPANDEYRDATYSVLELKHISKKGKSSPAPADETVYSELKPGTALGKMQPNIISNNVFCKDKTNGNNIPKLNLSLLNLIFSSALHSSDISIFLFTQSRRISQKQRSRLSVLDVKMGHTLLSLLGVFLLNLLYRGQAQDTPKPVLTVSPSFPSPGASVTLNCRVDHPSAGWSFYWYKAVPQMSGNSYSYELLPGSENGTEQDLFIIDGQTHTAGYYCRAGRGDPVFYSWHSEPTFIWSGDRTMSSVRTRRMEKHTKTKPLFIKPYLQLCSPFIRQYFIISVGCEDGTHFALSTGVFLLNLLYRGQAQDAVLTIEPNWTTFFSGESVTFKCDITGGKDRDWFYSIHWNDLNSAASLTVSPDSVQHFPKTSVSLSCEGNSTEWRVRRFSKSDKLYHCSSWGTMTGSTCTITSSWVSGVFWCESETGQFSNAVNITKGDYDIILVSPVRPVAEGLPVTLSCKFKTENVYNVDFYKNDKLIQNDTRSELTISAVSKSDEGFYKCKQRDSADAASGPGTFPILLIVGLLCGVSLIILLLLFLYLHRKSKDNACLYETIRGPEEPANDESRDATYSVLELKHISKKGKSSPAPAD</sequence>
<feature type="transmembrane region" description="Helical" evidence="3">
    <location>
        <begin position="1527"/>
        <end position="1551"/>
    </location>
</feature>
<dbReference type="PROSITE" id="PS50835">
    <property type="entry name" value="IG_LIKE"/>
    <property type="match status" value="6"/>
</dbReference>
<protein>
    <recommendedName>
        <fullName evidence="4">Ig-like domain-containing protein</fullName>
    </recommendedName>
</protein>
<reference evidence="5 6" key="1">
    <citation type="submission" date="2020-03" db="EMBL/GenBank/DDBJ databases">
        <title>Dissostichus mawsoni Genome sequencing and assembly.</title>
        <authorList>
            <person name="Park H."/>
        </authorList>
    </citation>
    <scope>NUCLEOTIDE SEQUENCE [LARGE SCALE GENOMIC DNA]</scope>
    <source>
        <strain evidence="5">DM0001</strain>
        <tissue evidence="5">Muscle</tissue>
    </source>
</reference>
<dbReference type="InterPro" id="IPR036179">
    <property type="entry name" value="Ig-like_dom_sf"/>
</dbReference>
<feature type="transmembrane region" description="Helical" evidence="3">
    <location>
        <begin position="422"/>
        <end position="444"/>
    </location>
</feature>
<dbReference type="InterPro" id="IPR003598">
    <property type="entry name" value="Ig_sub2"/>
</dbReference>
<dbReference type="EMBL" id="JAAKFY010000023">
    <property type="protein sequence ID" value="KAF3837224.1"/>
    <property type="molecule type" value="Genomic_DNA"/>
</dbReference>
<dbReference type="Pfam" id="PF13895">
    <property type="entry name" value="Ig_2"/>
    <property type="match status" value="3"/>
</dbReference>
<feature type="transmembrane region" description="Helical" evidence="3">
    <location>
        <begin position="245"/>
        <end position="268"/>
    </location>
</feature>
<dbReference type="SMART" id="SM00408">
    <property type="entry name" value="IGc2"/>
    <property type="match status" value="7"/>
</dbReference>
<feature type="transmembrane region" description="Helical" evidence="3">
    <location>
        <begin position="824"/>
        <end position="843"/>
    </location>
</feature>
<dbReference type="SMART" id="SM00409">
    <property type="entry name" value="IG"/>
    <property type="match status" value="8"/>
</dbReference>
<keyword evidence="2" id="KW-1015">Disulfide bond</keyword>
<feature type="domain" description="Ig-like" evidence="4">
    <location>
        <begin position="161"/>
        <end position="244"/>
    </location>
</feature>
<dbReference type="InterPro" id="IPR007110">
    <property type="entry name" value="Ig-like_dom"/>
</dbReference>
<gene>
    <name evidence="5" type="ORF">F7725_004688</name>
</gene>
<dbReference type="GO" id="GO:0006955">
    <property type="term" value="P:immune response"/>
    <property type="evidence" value="ECO:0007669"/>
    <property type="project" value="TreeGrafter"/>
</dbReference>
<dbReference type="InterPro" id="IPR013783">
    <property type="entry name" value="Ig-like_fold"/>
</dbReference>
<dbReference type="Pfam" id="PF13843">
    <property type="entry name" value="DDE_Tnp_1_7"/>
    <property type="match status" value="1"/>
</dbReference>
<dbReference type="GO" id="GO:0007166">
    <property type="term" value="P:cell surface receptor signaling pathway"/>
    <property type="evidence" value="ECO:0007669"/>
    <property type="project" value="TreeGrafter"/>
</dbReference>
<proteinExistence type="predicted"/>
<dbReference type="InterPro" id="IPR003599">
    <property type="entry name" value="Ig_sub"/>
</dbReference>
<dbReference type="PANTHER" id="PTHR11481">
    <property type="entry name" value="IMMUNOGLOBULIN FC RECEPTOR"/>
    <property type="match status" value="1"/>
</dbReference>
<feature type="domain" description="Ig-like" evidence="4">
    <location>
        <begin position="1449"/>
        <end position="1528"/>
    </location>
</feature>
<dbReference type="GO" id="GO:0004888">
    <property type="term" value="F:transmembrane signaling receptor activity"/>
    <property type="evidence" value="ECO:0007669"/>
    <property type="project" value="TreeGrafter"/>
</dbReference>
<dbReference type="PANTHER" id="PTHR11481:SF64">
    <property type="entry name" value="FC RECEPTOR-LIKE PROTEIN 4"/>
    <property type="match status" value="1"/>
</dbReference>
<feature type="transmembrane region" description="Helical" evidence="3">
    <location>
        <begin position="784"/>
        <end position="804"/>
    </location>
</feature>
<evidence type="ECO:0000256" key="2">
    <source>
        <dbReference type="ARBA" id="ARBA00023157"/>
    </source>
</evidence>
<dbReference type="CDD" id="cd00096">
    <property type="entry name" value="Ig"/>
    <property type="match status" value="1"/>
</dbReference>
<dbReference type="InterPro" id="IPR029526">
    <property type="entry name" value="PGBD"/>
</dbReference>
<keyword evidence="3" id="KW-0812">Transmembrane</keyword>
<feature type="domain" description="Ig-like" evidence="4">
    <location>
        <begin position="577"/>
        <end position="664"/>
    </location>
</feature>
<dbReference type="OrthoDB" id="6151406at2759"/>
<feature type="domain" description="Ig-like" evidence="4">
    <location>
        <begin position="1153"/>
        <end position="1231"/>
    </location>
</feature>
<dbReference type="Gene3D" id="2.60.40.10">
    <property type="entry name" value="Immunoglobulins"/>
    <property type="match status" value="8"/>
</dbReference>
<dbReference type="GO" id="GO:0009897">
    <property type="term" value="C:external side of plasma membrane"/>
    <property type="evidence" value="ECO:0007669"/>
    <property type="project" value="TreeGrafter"/>
</dbReference>
<feature type="transmembrane region" description="Helical" evidence="3">
    <location>
        <begin position="936"/>
        <end position="961"/>
    </location>
</feature>
<keyword evidence="1" id="KW-0732">Signal</keyword>
<evidence type="ECO:0000313" key="5">
    <source>
        <dbReference type="EMBL" id="KAF3837224.1"/>
    </source>
</evidence>
<keyword evidence="6" id="KW-1185">Reference proteome</keyword>
<evidence type="ECO:0000256" key="1">
    <source>
        <dbReference type="ARBA" id="ARBA00022729"/>
    </source>
</evidence>
<accession>A0A7J5XJI0</accession>
<organism evidence="5 6">
    <name type="scientific">Dissostichus mawsoni</name>
    <name type="common">Antarctic cod</name>
    <dbReference type="NCBI Taxonomy" id="36200"/>
    <lineage>
        <taxon>Eukaryota</taxon>
        <taxon>Metazoa</taxon>
        <taxon>Chordata</taxon>
        <taxon>Craniata</taxon>
        <taxon>Vertebrata</taxon>
        <taxon>Euteleostomi</taxon>
        <taxon>Actinopterygii</taxon>
        <taxon>Neopterygii</taxon>
        <taxon>Teleostei</taxon>
        <taxon>Neoteleostei</taxon>
        <taxon>Acanthomorphata</taxon>
        <taxon>Eupercaria</taxon>
        <taxon>Perciformes</taxon>
        <taxon>Notothenioidei</taxon>
        <taxon>Nototheniidae</taxon>
        <taxon>Dissostichus</taxon>
    </lineage>
</organism>
<evidence type="ECO:0000256" key="3">
    <source>
        <dbReference type="SAM" id="Phobius"/>
    </source>
</evidence>
<feature type="transmembrane region" description="Helical" evidence="3">
    <location>
        <begin position="1121"/>
        <end position="1145"/>
    </location>
</feature>
<dbReference type="Proteomes" id="UP000518266">
    <property type="component" value="Unassembled WGS sequence"/>
</dbReference>
<dbReference type="InterPro" id="IPR050488">
    <property type="entry name" value="Ig_Fc_receptor"/>
</dbReference>
<keyword evidence="3" id="KW-1133">Transmembrane helix</keyword>
<keyword evidence="3" id="KW-0472">Membrane</keyword>
<dbReference type="SUPFAM" id="SSF48726">
    <property type="entry name" value="Immunoglobulin"/>
    <property type="match status" value="7"/>
</dbReference>
<feature type="domain" description="Ig-like" evidence="4">
    <location>
        <begin position="18"/>
        <end position="94"/>
    </location>
</feature>
<comment type="caution">
    <text evidence="5">The sequence shown here is derived from an EMBL/GenBank/DDBJ whole genome shotgun (WGS) entry which is preliminary data.</text>
</comment>